<evidence type="ECO:0000313" key="2">
    <source>
        <dbReference type="Proteomes" id="UP000007947"/>
    </source>
</evidence>
<dbReference type="EMBL" id="AP012204">
    <property type="protein sequence ID" value="BAK34413.1"/>
    <property type="molecule type" value="Genomic_DNA"/>
</dbReference>
<dbReference type="eggNOG" id="ENOG50323FU">
    <property type="taxonomic scope" value="Bacteria"/>
</dbReference>
<dbReference type="AlphaFoldDB" id="F5XQB3"/>
<accession>F5XQB3</accession>
<dbReference type="RefSeq" id="WP_013862296.1">
    <property type="nucleotide sequence ID" value="NC_015635.1"/>
</dbReference>
<dbReference type="OrthoDB" id="5149225at2"/>
<organism evidence="1 2">
    <name type="scientific">Microlunatus phosphovorus (strain ATCC 700054 / DSM 10555 / JCM 9379 / NBRC 101784 / NCIMB 13414 / VKM Ac-1990 / NM-1)</name>
    <dbReference type="NCBI Taxonomy" id="1032480"/>
    <lineage>
        <taxon>Bacteria</taxon>
        <taxon>Bacillati</taxon>
        <taxon>Actinomycetota</taxon>
        <taxon>Actinomycetes</taxon>
        <taxon>Propionibacteriales</taxon>
        <taxon>Propionibacteriaceae</taxon>
        <taxon>Microlunatus</taxon>
    </lineage>
</organism>
<gene>
    <name evidence="1" type="ordered locus">MLP_13990</name>
</gene>
<dbReference type="InterPro" id="IPR046702">
    <property type="entry name" value="DUF6572"/>
</dbReference>
<reference evidence="1 2" key="1">
    <citation type="submission" date="2011-05" db="EMBL/GenBank/DDBJ databases">
        <title>Whole genome sequence of Microlunatus phosphovorus NM-1.</title>
        <authorList>
            <person name="Hosoyama A."/>
            <person name="Sasaki K."/>
            <person name="Harada T."/>
            <person name="Igarashi R."/>
            <person name="Kawakoshi A."/>
            <person name="Sasagawa M."/>
            <person name="Fukada J."/>
            <person name="Nakamura S."/>
            <person name="Katano Y."/>
            <person name="Hanada S."/>
            <person name="Kamagata Y."/>
            <person name="Nakamura N."/>
            <person name="Yamazaki S."/>
            <person name="Fujita N."/>
        </authorList>
    </citation>
    <scope>NUCLEOTIDE SEQUENCE [LARGE SCALE GENOMIC DNA]</scope>
    <source>
        <strain evidence="2">ATCC 700054 / DSM 10555 / JCM 9379 / NBRC 101784 / NCIMB 13414 / VKM Ac-1990 / NM-1</strain>
    </source>
</reference>
<keyword evidence="2" id="KW-1185">Reference proteome</keyword>
<proteinExistence type="predicted"/>
<protein>
    <submittedName>
        <fullName evidence="1">Uncharacterized protein</fullName>
    </submittedName>
</protein>
<dbReference type="Pfam" id="PF20212">
    <property type="entry name" value="DUF6572"/>
    <property type="match status" value="1"/>
</dbReference>
<dbReference type="HOGENOM" id="CLU_2206996_0_0_11"/>
<name>F5XQB3_MICPN</name>
<evidence type="ECO:0000313" key="1">
    <source>
        <dbReference type="EMBL" id="BAK34413.1"/>
    </source>
</evidence>
<sequence length="107" mass="11643">MAGIDDPGVIDLITRAPDGAFAMIISHDRPWTDSGEEVDRLIEKINNYAAFMLDEGLVSTYPESADHPKRIQVDCVNEPTPKIADVLAKTDAALSPYSISLTVNQLS</sequence>
<dbReference type="Proteomes" id="UP000007947">
    <property type="component" value="Chromosome"/>
</dbReference>
<dbReference type="KEGG" id="mph:MLP_13990"/>